<dbReference type="EMBL" id="CM029043">
    <property type="protein sequence ID" value="KAG2609776.1"/>
    <property type="molecule type" value="Genomic_DNA"/>
</dbReference>
<comment type="caution">
    <text evidence="4">The sequence shown here is derived from an EMBL/GenBank/DDBJ whole genome shotgun (WGS) entry which is preliminary data.</text>
</comment>
<protein>
    <recommendedName>
        <fullName evidence="3">Transposase (putative) gypsy type domain-containing protein</fullName>
    </recommendedName>
</protein>
<accession>A0A8T0TLV5</accession>
<reference evidence="4" key="1">
    <citation type="submission" date="2020-05" db="EMBL/GenBank/DDBJ databases">
        <title>WGS assembly of Panicum virgatum.</title>
        <authorList>
            <person name="Lovell J.T."/>
            <person name="Jenkins J."/>
            <person name="Shu S."/>
            <person name="Juenger T.E."/>
            <person name="Schmutz J."/>
        </authorList>
    </citation>
    <scope>NUCLEOTIDE SEQUENCE</scope>
    <source>
        <strain evidence="4">AP13</strain>
    </source>
</reference>
<proteinExistence type="predicted"/>
<keyword evidence="5" id="KW-1185">Reference proteome</keyword>
<dbReference type="Pfam" id="PF04195">
    <property type="entry name" value="Transposase_28"/>
    <property type="match status" value="1"/>
</dbReference>
<feature type="region of interest" description="Disordered" evidence="2">
    <location>
        <begin position="214"/>
        <end position="264"/>
    </location>
</feature>
<evidence type="ECO:0000256" key="2">
    <source>
        <dbReference type="SAM" id="MobiDB-lite"/>
    </source>
</evidence>
<gene>
    <name evidence="4" type="ORF">PVAP13_4KG087633</name>
</gene>
<evidence type="ECO:0000259" key="3">
    <source>
        <dbReference type="Pfam" id="PF04195"/>
    </source>
</evidence>
<dbReference type="PANTHER" id="PTHR31099:SF19">
    <property type="entry name" value="AMINOTRANSFERASE-LIKE PLANT MOBILE DOMAIN-CONTAINING PROTEIN"/>
    <property type="match status" value="1"/>
</dbReference>
<evidence type="ECO:0000256" key="1">
    <source>
        <dbReference type="SAM" id="Coils"/>
    </source>
</evidence>
<organism evidence="4 5">
    <name type="scientific">Panicum virgatum</name>
    <name type="common">Blackwell switchgrass</name>
    <dbReference type="NCBI Taxonomy" id="38727"/>
    <lineage>
        <taxon>Eukaryota</taxon>
        <taxon>Viridiplantae</taxon>
        <taxon>Streptophyta</taxon>
        <taxon>Embryophyta</taxon>
        <taxon>Tracheophyta</taxon>
        <taxon>Spermatophyta</taxon>
        <taxon>Magnoliopsida</taxon>
        <taxon>Liliopsida</taxon>
        <taxon>Poales</taxon>
        <taxon>Poaceae</taxon>
        <taxon>PACMAD clade</taxon>
        <taxon>Panicoideae</taxon>
        <taxon>Panicodae</taxon>
        <taxon>Paniceae</taxon>
        <taxon>Panicinae</taxon>
        <taxon>Panicum</taxon>
        <taxon>Panicum sect. Hiantes</taxon>
    </lineage>
</organism>
<evidence type="ECO:0000313" key="4">
    <source>
        <dbReference type="EMBL" id="KAG2609776.1"/>
    </source>
</evidence>
<feature type="domain" description="Transposase (putative) gypsy type" evidence="3">
    <location>
        <begin position="1"/>
        <end position="58"/>
    </location>
</feature>
<keyword evidence="1" id="KW-0175">Coiled coil</keyword>
<dbReference type="Proteomes" id="UP000823388">
    <property type="component" value="Chromosome 4K"/>
</dbReference>
<name>A0A8T0TLV5_PANVG</name>
<dbReference type="PANTHER" id="PTHR31099">
    <property type="entry name" value="OS06G0165300 PROTEIN"/>
    <property type="match status" value="1"/>
</dbReference>
<evidence type="ECO:0000313" key="5">
    <source>
        <dbReference type="Proteomes" id="UP000823388"/>
    </source>
</evidence>
<feature type="coiled-coil region" evidence="1">
    <location>
        <begin position="315"/>
        <end position="349"/>
    </location>
</feature>
<feature type="region of interest" description="Disordered" evidence="2">
    <location>
        <begin position="159"/>
        <end position="184"/>
    </location>
</feature>
<dbReference type="AlphaFoldDB" id="A0A8T0TLV5"/>
<dbReference type="InterPro" id="IPR007321">
    <property type="entry name" value="Transposase_28"/>
</dbReference>
<feature type="compositionally biased region" description="Basic and acidic residues" evidence="2">
    <location>
        <begin position="241"/>
        <end position="264"/>
    </location>
</feature>
<sequence length="403" mass="43454">MRVPLAPFFREVLSHFGLAPSQLAPNCWRVMAAFLALSRAAGVRSPSVAVFRQFFALRALKVRGLYCFSSKDTAGGVLFTGLPDPNTFKGWKEGYFFLKSSAPWPCPVLWGEPTKKSTTDPMLTSEEKGTVEKLLRVRGAAAIDIRTYLGDDGNVTAAATTPCAPKPPPTSPPHHTTGAKGMDPSIYDMIQNMRAEKAAAEAAAAAAAAAKVAVKSEPGGSGTPDPTPSTGKKRKMPEEEDKAKEGFSARQDCKPQHAPDRHDGDALDWEAARQLLQGIVTPARERAFLVAKPFNIIASSYVATLQAANYATASLGHALKLQEELEKARAELEEAKKAAAAEVESARAAAVQEFLGSEEHERRLVEEALKGYERGMEDMKRVALGLRPDIDPARLFVPPGGFR</sequence>